<protein>
    <submittedName>
        <fullName evidence="1">Uncharacterized protein</fullName>
    </submittedName>
</protein>
<accession>A0A2N0PCL7</accession>
<proteinExistence type="predicted"/>
<reference evidence="1 2" key="2">
    <citation type="submission" date="2017-09" db="EMBL/GenBank/DDBJ databases">
        <title>Extensive intraspecific genome diversity in a model arbuscular mycorrhizal fungus.</title>
        <authorList>
            <person name="Chen E.C."/>
            <person name="Morin E."/>
            <person name="Beaudet D."/>
            <person name="Noel J."/>
            <person name="Ndikumana S."/>
            <person name="Charron P."/>
            <person name="St-Onge C."/>
            <person name="Giorgi J."/>
            <person name="Grigoriev I.V."/>
            <person name="Roux C."/>
            <person name="Martin F.M."/>
            <person name="Corradi N."/>
        </authorList>
    </citation>
    <scope>NUCLEOTIDE SEQUENCE [LARGE SCALE GENOMIC DNA]</scope>
    <source>
        <strain evidence="1 2">A5</strain>
    </source>
</reference>
<feature type="non-terminal residue" evidence="1">
    <location>
        <position position="1"/>
    </location>
</feature>
<dbReference type="Proteomes" id="UP000232722">
    <property type="component" value="Unassembled WGS sequence"/>
</dbReference>
<dbReference type="PANTHER" id="PTHR46579:SF2">
    <property type="entry name" value="C2H2-TYPE DOMAIN-CONTAINING PROTEIN"/>
    <property type="match status" value="1"/>
</dbReference>
<name>A0A2N0PCL7_9GLOM</name>
<dbReference type="AlphaFoldDB" id="A0A2N0PCL7"/>
<comment type="caution">
    <text evidence="1">The sequence shown here is derived from an EMBL/GenBank/DDBJ whole genome shotgun (WGS) entry which is preliminary data.</text>
</comment>
<evidence type="ECO:0000313" key="1">
    <source>
        <dbReference type="EMBL" id="PKC04556.1"/>
    </source>
</evidence>
<dbReference type="PANTHER" id="PTHR46579">
    <property type="entry name" value="F5/8 TYPE C DOMAIN-CONTAINING PROTEIN-RELATED"/>
    <property type="match status" value="1"/>
</dbReference>
<organism evidence="1 2">
    <name type="scientific">Rhizophagus irregularis</name>
    <dbReference type="NCBI Taxonomy" id="588596"/>
    <lineage>
        <taxon>Eukaryota</taxon>
        <taxon>Fungi</taxon>
        <taxon>Fungi incertae sedis</taxon>
        <taxon>Mucoromycota</taxon>
        <taxon>Glomeromycotina</taxon>
        <taxon>Glomeromycetes</taxon>
        <taxon>Glomerales</taxon>
        <taxon>Glomeraceae</taxon>
        <taxon>Rhizophagus</taxon>
    </lineage>
</organism>
<evidence type="ECO:0000313" key="2">
    <source>
        <dbReference type="Proteomes" id="UP000232722"/>
    </source>
</evidence>
<reference evidence="1 2" key="1">
    <citation type="submission" date="2016-04" db="EMBL/GenBank/DDBJ databases">
        <title>Genome analyses suggest a sexual origin of heterokaryosis in a supposedly ancient asexual fungus.</title>
        <authorList>
            <person name="Ropars J."/>
            <person name="Sedzielewska K."/>
            <person name="Noel J."/>
            <person name="Charron P."/>
            <person name="Farinelli L."/>
            <person name="Marton T."/>
            <person name="Kruger M."/>
            <person name="Pelin A."/>
            <person name="Brachmann A."/>
            <person name="Corradi N."/>
        </authorList>
    </citation>
    <scope>NUCLEOTIDE SEQUENCE [LARGE SCALE GENOMIC DNA]</scope>
    <source>
        <strain evidence="1 2">A5</strain>
    </source>
</reference>
<gene>
    <name evidence="1" type="ORF">RhiirA5_295220</name>
</gene>
<sequence>EHLQNALGWRWYNSNASRKRFVKQTGVRWSELFRLPYFDSIRFTIIDPMHCLFLGIAKWIVK</sequence>
<dbReference type="EMBL" id="LLXJ01000988">
    <property type="protein sequence ID" value="PKC04556.1"/>
    <property type="molecule type" value="Genomic_DNA"/>
</dbReference>